<dbReference type="AlphaFoldDB" id="A0A2N1MQA5"/>
<name>A0A2N1MQA5_9GLOM</name>
<protein>
    <submittedName>
        <fullName evidence="1">Uncharacterized protein</fullName>
    </submittedName>
</protein>
<reference evidence="1 2" key="1">
    <citation type="submission" date="2016-04" db="EMBL/GenBank/DDBJ databases">
        <title>Genome analyses suggest a sexual origin of heterokaryosis in a supposedly ancient asexual fungus.</title>
        <authorList>
            <person name="Ropars J."/>
            <person name="Sedzielewska K."/>
            <person name="Noel J."/>
            <person name="Charron P."/>
            <person name="Farinelli L."/>
            <person name="Marton T."/>
            <person name="Kruger M."/>
            <person name="Pelin A."/>
            <person name="Brachmann A."/>
            <person name="Corradi N."/>
        </authorList>
    </citation>
    <scope>NUCLEOTIDE SEQUENCE [LARGE SCALE GENOMIC DNA]</scope>
    <source>
        <strain evidence="1 2">C2</strain>
    </source>
</reference>
<sequence length="73" mass="8633">MVDILLLALIGLEPPDFAHFDKSRVHYVEKGLQHLFSHHKTDWGFDRDDDWNSQNRKKLLETLQAFIDRNAND</sequence>
<evidence type="ECO:0000313" key="2">
    <source>
        <dbReference type="Proteomes" id="UP000233469"/>
    </source>
</evidence>
<proteinExistence type="predicted"/>
<dbReference type="InterPro" id="IPR037178">
    <property type="entry name" value="ColicinD_C_sf"/>
</dbReference>
<dbReference type="Gene3D" id="3.10.450.200">
    <property type="match status" value="1"/>
</dbReference>
<gene>
    <name evidence="1" type="ORF">RhiirC2_757716</name>
</gene>
<dbReference type="VEuPathDB" id="FungiDB:FUN_007313"/>
<dbReference type="EMBL" id="LLXL01001569">
    <property type="protein sequence ID" value="PKK63806.1"/>
    <property type="molecule type" value="Genomic_DNA"/>
</dbReference>
<dbReference type="VEuPathDB" id="FungiDB:RhiirFUN_009434"/>
<organism evidence="1 2">
    <name type="scientific">Rhizophagus irregularis</name>
    <dbReference type="NCBI Taxonomy" id="588596"/>
    <lineage>
        <taxon>Eukaryota</taxon>
        <taxon>Fungi</taxon>
        <taxon>Fungi incertae sedis</taxon>
        <taxon>Mucoromycota</taxon>
        <taxon>Glomeromycotina</taxon>
        <taxon>Glomeromycetes</taxon>
        <taxon>Glomerales</taxon>
        <taxon>Glomeraceae</taxon>
        <taxon>Rhizophagus</taxon>
    </lineage>
</organism>
<evidence type="ECO:0000313" key="1">
    <source>
        <dbReference type="EMBL" id="PKK63806.1"/>
    </source>
</evidence>
<accession>A0A2N1MQA5</accession>
<feature type="non-terminal residue" evidence="1">
    <location>
        <position position="73"/>
    </location>
</feature>
<reference evidence="1 2" key="2">
    <citation type="submission" date="2017-10" db="EMBL/GenBank/DDBJ databases">
        <title>Extensive intraspecific genome diversity in a model arbuscular mycorrhizal fungus.</title>
        <authorList>
            <person name="Chen E.C.H."/>
            <person name="Morin E."/>
            <person name="Baudet D."/>
            <person name="Noel J."/>
            <person name="Ndikumana S."/>
            <person name="Charron P."/>
            <person name="St-Onge C."/>
            <person name="Giorgi J."/>
            <person name="Grigoriev I.V."/>
            <person name="Roux C."/>
            <person name="Martin F.M."/>
            <person name="Corradi N."/>
        </authorList>
    </citation>
    <scope>NUCLEOTIDE SEQUENCE [LARGE SCALE GENOMIC DNA]</scope>
    <source>
        <strain evidence="1 2">C2</strain>
    </source>
</reference>
<dbReference type="GO" id="GO:0004540">
    <property type="term" value="F:RNA nuclease activity"/>
    <property type="evidence" value="ECO:0007669"/>
    <property type="project" value="InterPro"/>
</dbReference>
<comment type="caution">
    <text evidence="1">The sequence shown here is derived from an EMBL/GenBank/DDBJ whole genome shotgun (WGS) entry which is preliminary data.</text>
</comment>
<dbReference type="Proteomes" id="UP000233469">
    <property type="component" value="Unassembled WGS sequence"/>
</dbReference>